<sequence length="252" mass="26985">MGLKAKAFDIVLKRDVGPDGDTGVLGSCDSVGVFRRASSSRKVVLEVKTHTVEVLTEWLHQGVLASKLLVCMYCRPSALARSEARCVALENGAGDRLLAKLADAPGGCLIWTGASDRNSPHLQPKLLVKGKTVTARRAAVELAYGAIPDGVQIFNLCGNSLCLTPEHQGARPQGWNVQQVSRPRGVHCGNARITFDIAQEIREAYAVQPRRVRGGQGISIAELATQHDISISTVRQILSGQTWCRPDEGGGA</sequence>
<reference evidence="1" key="1">
    <citation type="journal article" date="2015" name="Nature">
        <title>Complex archaea that bridge the gap between prokaryotes and eukaryotes.</title>
        <authorList>
            <person name="Spang A."/>
            <person name="Saw J.H."/>
            <person name="Jorgensen S.L."/>
            <person name="Zaremba-Niedzwiedzka K."/>
            <person name="Martijn J."/>
            <person name="Lind A.E."/>
            <person name="van Eijk R."/>
            <person name="Schleper C."/>
            <person name="Guy L."/>
            <person name="Ettema T.J."/>
        </authorList>
    </citation>
    <scope>NUCLEOTIDE SEQUENCE</scope>
</reference>
<organism evidence="1">
    <name type="scientific">marine sediment metagenome</name>
    <dbReference type="NCBI Taxonomy" id="412755"/>
    <lineage>
        <taxon>unclassified sequences</taxon>
        <taxon>metagenomes</taxon>
        <taxon>ecological metagenomes</taxon>
    </lineage>
</organism>
<evidence type="ECO:0000313" key="1">
    <source>
        <dbReference type="EMBL" id="KKM00338.1"/>
    </source>
</evidence>
<name>A0A0F9JN21_9ZZZZ</name>
<gene>
    <name evidence="1" type="ORF">LCGC14_1805400</name>
</gene>
<dbReference type="InterPro" id="IPR044925">
    <property type="entry name" value="His-Me_finger_sf"/>
</dbReference>
<protein>
    <recommendedName>
        <fullName evidence="2">HNH nuclease domain-containing protein</fullName>
    </recommendedName>
</protein>
<accession>A0A0F9JN21</accession>
<evidence type="ECO:0008006" key="2">
    <source>
        <dbReference type="Google" id="ProtNLM"/>
    </source>
</evidence>
<dbReference type="EMBL" id="LAZR01017457">
    <property type="protein sequence ID" value="KKM00338.1"/>
    <property type="molecule type" value="Genomic_DNA"/>
</dbReference>
<proteinExistence type="predicted"/>
<comment type="caution">
    <text evidence="1">The sequence shown here is derived from an EMBL/GenBank/DDBJ whole genome shotgun (WGS) entry which is preliminary data.</text>
</comment>
<dbReference type="SUPFAM" id="SSF54060">
    <property type="entry name" value="His-Me finger endonucleases"/>
    <property type="match status" value="1"/>
</dbReference>
<dbReference type="AlphaFoldDB" id="A0A0F9JN21"/>